<dbReference type="EMBL" id="LAZR01009961">
    <property type="protein sequence ID" value="KKM69596.1"/>
    <property type="molecule type" value="Genomic_DNA"/>
</dbReference>
<gene>
    <name evidence="1" type="ORF">LCGC14_1449090</name>
</gene>
<reference evidence="1" key="1">
    <citation type="journal article" date="2015" name="Nature">
        <title>Complex archaea that bridge the gap between prokaryotes and eukaryotes.</title>
        <authorList>
            <person name="Spang A."/>
            <person name="Saw J.H."/>
            <person name="Jorgensen S.L."/>
            <person name="Zaremba-Niedzwiedzka K."/>
            <person name="Martijn J."/>
            <person name="Lind A.E."/>
            <person name="van Eijk R."/>
            <person name="Schleper C."/>
            <person name="Guy L."/>
            <person name="Ettema T.J."/>
        </authorList>
    </citation>
    <scope>NUCLEOTIDE SEQUENCE</scope>
</reference>
<comment type="caution">
    <text evidence="1">The sequence shown here is derived from an EMBL/GenBank/DDBJ whole genome shotgun (WGS) entry which is preliminary data.</text>
</comment>
<evidence type="ECO:0000313" key="1">
    <source>
        <dbReference type="EMBL" id="KKM69596.1"/>
    </source>
</evidence>
<proteinExistence type="predicted"/>
<name>A0A0F9K4L9_9ZZZZ</name>
<accession>A0A0F9K4L9</accession>
<dbReference type="AlphaFoldDB" id="A0A0F9K4L9"/>
<protein>
    <submittedName>
        <fullName evidence="1">Uncharacterized protein</fullName>
    </submittedName>
</protein>
<organism evidence="1">
    <name type="scientific">marine sediment metagenome</name>
    <dbReference type="NCBI Taxonomy" id="412755"/>
    <lineage>
        <taxon>unclassified sequences</taxon>
        <taxon>metagenomes</taxon>
        <taxon>ecological metagenomes</taxon>
    </lineage>
</organism>
<sequence length="167" mass="17657">MSLSVWIKPAGTETWHLFQKNLPAALCGIQFEGIAEGPKAIVPDGEVRCGACTIADAALFGSSAISGVDLSSAIFDKAREAIDDTVDSVIARLFFQQHSAAALGAILSHPEKHGVLMIDDNEIEHVNLTEAAHLAHVAASEAWASFLACAEHGPADERDPEADDDLN</sequence>